<feature type="chain" id="PRO_5041972620" description="Lipoprotein" evidence="1">
    <location>
        <begin position="22"/>
        <end position="267"/>
    </location>
</feature>
<dbReference type="EMBL" id="JAVDYB010000001">
    <property type="protein sequence ID" value="MDR7273467.1"/>
    <property type="molecule type" value="Genomic_DNA"/>
</dbReference>
<keyword evidence="3" id="KW-1185">Reference proteome</keyword>
<dbReference type="PROSITE" id="PS51257">
    <property type="entry name" value="PROKAR_LIPOPROTEIN"/>
    <property type="match status" value="1"/>
</dbReference>
<feature type="signal peptide" evidence="1">
    <location>
        <begin position="1"/>
        <end position="21"/>
    </location>
</feature>
<proteinExistence type="predicted"/>
<reference evidence="2" key="1">
    <citation type="submission" date="2023-07" db="EMBL/GenBank/DDBJ databases">
        <title>Sequencing the genomes of 1000 actinobacteria strains.</title>
        <authorList>
            <person name="Klenk H.-P."/>
        </authorList>
    </citation>
    <scope>NUCLEOTIDE SEQUENCE</scope>
    <source>
        <strain evidence="2">DSM 44707</strain>
    </source>
</reference>
<comment type="caution">
    <text evidence="2">The sequence shown here is derived from an EMBL/GenBank/DDBJ whole genome shotgun (WGS) entry which is preliminary data.</text>
</comment>
<dbReference type="AlphaFoldDB" id="A0AAE3YJ92"/>
<accession>A0AAE3YJ92</accession>
<keyword evidence="1" id="KW-0732">Signal</keyword>
<name>A0AAE3YJ92_9ACTN</name>
<dbReference type="Gene3D" id="2.50.20.20">
    <property type="match status" value="1"/>
</dbReference>
<gene>
    <name evidence="2" type="ORF">J2S41_000245</name>
</gene>
<evidence type="ECO:0008006" key="4">
    <source>
        <dbReference type="Google" id="ProtNLM"/>
    </source>
</evidence>
<evidence type="ECO:0000256" key="1">
    <source>
        <dbReference type="SAM" id="SignalP"/>
    </source>
</evidence>
<organism evidence="2 3">
    <name type="scientific">Catenuloplanes atrovinosus</name>
    <dbReference type="NCBI Taxonomy" id="137266"/>
    <lineage>
        <taxon>Bacteria</taxon>
        <taxon>Bacillati</taxon>
        <taxon>Actinomycetota</taxon>
        <taxon>Actinomycetes</taxon>
        <taxon>Micromonosporales</taxon>
        <taxon>Micromonosporaceae</taxon>
        <taxon>Catenuloplanes</taxon>
    </lineage>
</organism>
<evidence type="ECO:0000313" key="2">
    <source>
        <dbReference type="EMBL" id="MDR7273467.1"/>
    </source>
</evidence>
<protein>
    <recommendedName>
        <fullName evidence="4">Lipoprotein</fullName>
    </recommendedName>
</protein>
<dbReference type="Proteomes" id="UP001183643">
    <property type="component" value="Unassembled WGS sequence"/>
</dbReference>
<evidence type="ECO:0000313" key="3">
    <source>
        <dbReference type="Proteomes" id="UP001183643"/>
    </source>
</evidence>
<sequence>MKSVKITIAILSAATVLGVAAGCGGSGDAGGTGTPAAGGTTAAAPATTPADPKEAFLGAFAALNERHFAYTLTLDETKASGVMHAPSTSSRSVSEGELEGTKFSTETVYAGGKAFVKLDFGAANANIGIDPATWYELDLNVAKQLNYTFEQQSPIQPSFSTSIASVERDGDDAFTGAFDFAAATKGNPSAQTKSLVQMLGDAAKSATFDAHLDDQGRIAELVFTIAKTDKTPEIKQTLTFTEYGTAAAPEVPTNAQPAPASLNNLYK</sequence>
<dbReference type="RefSeq" id="WP_310361878.1">
    <property type="nucleotide sequence ID" value="NZ_JAVDYB010000001.1"/>
</dbReference>